<feature type="transmembrane region" description="Helical" evidence="1">
    <location>
        <begin position="38"/>
        <end position="62"/>
    </location>
</feature>
<keyword evidence="1" id="KW-0472">Membrane</keyword>
<evidence type="ECO:0000313" key="2">
    <source>
        <dbReference type="EMBL" id="MDV0447434.1"/>
    </source>
</evidence>
<comment type="caution">
    <text evidence="2">The sequence shown here is derived from an EMBL/GenBank/DDBJ whole genome shotgun (WGS) entry which is preliminary data.</text>
</comment>
<keyword evidence="3" id="KW-1185">Reference proteome</keyword>
<dbReference type="AlphaFoldDB" id="A0AAE4MJS7"/>
<name>A0AAE4MJS7_9EURY</name>
<feature type="transmembrane region" description="Helical" evidence="1">
    <location>
        <begin position="12"/>
        <end position="32"/>
    </location>
</feature>
<organism evidence="2 3">
    <name type="scientific">Methanolapillus africanus</name>
    <dbReference type="NCBI Taxonomy" id="3028297"/>
    <lineage>
        <taxon>Archaea</taxon>
        <taxon>Methanobacteriati</taxon>
        <taxon>Methanobacteriota</taxon>
        <taxon>Stenosarchaea group</taxon>
        <taxon>Methanomicrobia</taxon>
        <taxon>Methanosarcinales</taxon>
        <taxon>Methanosarcinaceae</taxon>
        <taxon>Methanolapillus</taxon>
    </lineage>
</organism>
<protein>
    <submittedName>
        <fullName evidence="2">Uncharacterized protein</fullName>
    </submittedName>
</protein>
<keyword evidence="1" id="KW-0812">Transmembrane</keyword>
<evidence type="ECO:0000256" key="1">
    <source>
        <dbReference type="SAM" id="Phobius"/>
    </source>
</evidence>
<dbReference type="Proteomes" id="UP001271789">
    <property type="component" value="Unassembled WGS sequence"/>
</dbReference>
<proteinExistence type="predicted"/>
<keyword evidence="1" id="KW-1133">Transmembrane helix</keyword>
<feature type="transmembrane region" description="Helical" evidence="1">
    <location>
        <begin position="82"/>
        <end position="102"/>
    </location>
</feature>
<gene>
    <name evidence="2" type="ORF">MsAg5_13250</name>
</gene>
<sequence>MYVEKKTSASDWFFAYFIIVLAEIPIFWLADARFLNPYVAWIVGVVALIVLTYLVVLAVMYLYYKKSFNFYTSKRFKGERKVVAGIGIVLILLWLIIVMDGLIRGIPITVDDLIVLDIVPMLVFVIYYILYMYAYIFRIRKPYYDDVLDK</sequence>
<accession>A0AAE4MJS7</accession>
<reference evidence="2" key="1">
    <citation type="submission" date="2023-06" db="EMBL/GenBank/DDBJ databases">
        <title>Genome sequence of Methanosarcinaceae archaeon Ag5.</title>
        <authorList>
            <person name="Protasov E."/>
            <person name="Platt K."/>
            <person name="Poehlein A."/>
            <person name="Daniel R."/>
            <person name="Brune A."/>
        </authorList>
    </citation>
    <scope>NUCLEOTIDE SEQUENCE</scope>
    <source>
        <strain evidence="2">Ag5</strain>
    </source>
</reference>
<feature type="transmembrane region" description="Helical" evidence="1">
    <location>
        <begin position="114"/>
        <end position="134"/>
    </location>
</feature>
<evidence type="ECO:0000313" key="3">
    <source>
        <dbReference type="Proteomes" id="UP001271789"/>
    </source>
</evidence>
<dbReference type="EMBL" id="JAWDKD010000019">
    <property type="protein sequence ID" value="MDV0447434.1"/>
    <property type="molecule type" value="Genomic_DNA"/>
</dbReference>